<evidence type="ECO:0000256" key="1">
    <source>
        <dbReference type="ARBA" id="ARBA00007074"/>
    </source>
</evidence>
<dbReference type="AlphaFoldDB" id="A0A1W1EFM5"/>
<dbReference type="GO" id="GO:0042834">
    <property type="term" value="F:peptidoglycan binding"/>
    <property type="evidence" value="ECO:0007669"/>
    <property type="project" value="InterPro"/>
</dbReference>
<name>A0A1W1EFM5_9ZZZZ</name>
<protein>
    <submittedName>
        <fullName evidence="7">Tn916, NLP/P60 family protein</fullName>
    </submittedName>
</protein>
<dbReference type="PANTHER" id="PTHR47053">
    <property type="entry name" value="MUREIN DD-ENDOPEPTIDASE MEPH-RELATED"/>
    <property type="match status" value="1"/>
</dbReference>
<dbReference type="PANTHER" id="PTHR47053:SF1">
    <property type="entry name" value="MUREIN DD-ENDOPEPTIDASE MEPH-RELATED"/>
    <property type="match status" value="1"/>
</dbReference>
<reference evidence="7" key="1">
    <citation type="submission" date="2016-10" db="EMBL/GenBank/DDBJ databases">
        <authorList>
            <person name="de Groot N.N."/>
        </authorList>
    </citation>
    <scope>NUCLEOTIDE SEQUENCE</scope>
</reference>
<dbReference type="PROSITE" id="PS51935">
    <property type="entry name" value="NLPC_P60"/>
    <property type="match status" value="1"/>
</dbReference>
<dbReference type="GO" id="GO:0006508">
    <property type="term" value="P:proteolysis"/>
    <property type="evidence" value="ECO:0007669"/>
    <property type="project" value="UniProtKB-KW"/>
</dbReference>
<keyword evidence="3" id="KW-0378">Hydrolase</keyword>
<dbReference type="PROSITE" id="PS51257">
    <property type="entry name" value="PROKAR_LIPOPROTEIN"/>
    <property type="match status" value="1"/>
</dbReference>
<evidence type="ECO:0000259" key="6">
    <source>
        <dbReference type="PROSITE" id="PS51935"/>
    </source>
</evidence>
<dbReference type="EMBL" id="FPKX01000060">
    <property type="protein sequence ID" value="SFZ98811.1"/>
    <property type="molecule type" value="Genomic_DNA"/>
</dbReference>
<feature type="domain" description="NlpC/P60" evidence="6">
    <location>
        <begin position="40"/>
        <end position="166"/>
    </location>
</feature>
<dbReference type="SUPFAM" id="SSF54001">
    <property type="entry name" value="Cysteine proteinases"/>
    <property type="match status" value="1"/>
</dbReference>
<dbReference type="InterPro" id="IPR007730">
    <property type="entry name" value="SPOR-like_dom"/>
</dbReference>
<sequence>MKIYIYTFLTIFALLALSACKPNPYPKHPNYGVTKPKVIHTPSKKSLEKMVKKLQGSPYVWAEEGPNNFDCSGFTYYMYGSMGIDIPRVARDQAKVGKKISMKSLQYGDLIFFATSSKRNKITHVGMYLGDGWFTHASTIKHQVIYSNLFTSPYYKKRLRVCRRYLPTSKTATVSASPWNTKQIIPKTITVPSNASAQQVKTMKKAIVIKSPIDNIETSTNRGHYYIQIGSFIGKPKSGLLSTITRNGYQYKIIKFPKDGKMINKLLIGPYMQRDKATKVLQKIRQTIQKDAFIAEIR</sequence>
<dbReference type="Pfam" id="PF05036">
    <property type="entry name" value="SPOR"/>
    <property type="match status" value="1"/>
</dbReference>
<proteinExistence type="inferred from homology"/>
<dbReference type="InterPro" id="IPR038765">
    <property type="entry name" value="Papain-like_cys_pep_sf"/>
</dbReference>
<evidence type="ECO:0000256" key="2">
    <source>
        <dbReference type="ARBA" id="ARBA00022670"/>
    </source>
</evidence>
<dbReference type="Pfam" id="PF00877">
    <property type="entry name" value="NLPC_P60"/>
    <property type="match status" value="1"/>
</dbReference>
<evidence type="ECO:0000313" key="7">
    <source>
        <dbReference type="EMBL" id="SFZ98811.1"/>
    </source>
</evidence>
<keyword evidence="2" id="KW-0645">Protease</keyword>
<dbReference type="SUPFAM" id="SSF110997">
    <property type="entry name" value="Sporulation related repeat"/>
    <property type="match status" value="1"/>
</dbReference>
<dbReference type="Gene3D" id="3.90.1720.10">
    <property type="entry name" value="endopeptidase domain like (from Nostoc punctiforme)"/>
    <property type="match status" value="1"/>
</dbReference>
<dbReference type="GO" id="GO:0008234">
    <property type="term" value="F:cysteine-type peptidase activity"/>
    <property type="evidence" value="ECO:0007669"/>
    <property type="project" value="UniProtKB-KW"/>
</dbReference>
<dbReference type="InterPro" id="IPR000064">
    <property type="entry name" value="NLP_P60_dom"/>
</dbReference>
<accession>A0A1W1EFM5</accession>
<dbReference type="InterPro" id="IPR036680">
    <property type="entry name" value="SPOR-like_sf"/>
</dbReference>
<dbReference type="PROSITE" id="PS51724">
    <property type="entry name" value="SPOR"/>
    <property type="match status" value="1"/>
</dbReference>
<comment type="similarity">
    <text evidence="1">Belongs to the peptidase C40 family.</text>
</comment>
<feature type="domain" description="SPOR" evidence="5">
    <location>
        <begin position="219"/>
        <end position="297"/>
    </location>
</feature>
<dbReference type="Gene3D" id="3.30.70.1070">
    <property type="entry name" value="Sporulation related repeat"/>
    <property type="match status" value="1"/>
</dbReference>
<organism evidence="7">
    <name type="scientific">hydrothermal vent metagenome</name>
    <dbReference type="NCBI Taxonomy" id="652676"/>
    <lineage>
        <taxon>unclassified sequences</taxon>
        <taxon>metagenomes</taxon>
        <taxon>ecological metagenomes</taxon>
    </lineage>
</organism>
<gene>
    <name evidence="7" type="ORF">MNB_SV-5-1484</name>
</gene>
<keyword evidence="4" id="KW-0788">Thiol protease</keyword>
<evidence type="ECO:0000256" key="3">
    <source>
        <dbReference type="ARBA" id="ARBA00022801"/>
    </source>
</evidence>
<evidence type="ECO:0000259" key="5">
    <source>
        <dbReference type="PROSITE" id="PS51724"/>
    </source>
</evidence>
<dbReference type="InterPro" id="IPR051202">
    <property type="entry name" value="Peptidase_C40"/>
</dbReference>
<evidence type="ECO:0000256" key="4">
    <source>
        <dbReference type="ARBA" id="ARBA00022807"/>
    </source>
</evidence>